<organism evidence="1 2">
    <name type="scientific">Achlya hypogyna</name>
    <name type="common">Oomycete</name>
    <name type="synonym">Protoachlya hypogyna</name>
    <dbReference type="NCBI Taxonomy" id="1202772"/>
    <lineage>
        <taxon>Eukaryota</taxon>
        <taxon>Sar</taxon>
        <taxon>Stramenopiles</taxon>
        <taxon>Oomycota</taxon>
        <taxon>Saprolegniomycetes</taxon>
        <taxon>Saprolegniales</taxon>
        <taxon>Achlyaceae</taxon>
        <taxon>Achlya</taxon>
    </lineage>
</organism>
<dbReference type="Proteomes" id="UP000243579">
    <property type="component" value="Unassembled WGS sequence"/>
</dbReference>
<name>A0A1V9ZCN5_ACHHY</name>
<keyword evidence="2" id="KW-1185">Reference proteome</keyword>
<gene>
    <name evidence="1" type="ORF">ACHHYP_00048</name>
</gene>
<dbReference type="AlphaFoldDB" id="A0A1V9ZCN5"/>
<evidence type="ECO:0000313" key="1">
    <source>
        <dbReference type="EMBL" id="OQR95748.1"/>
    </source>
</evidence>
<evidence type="ECO:0008006" key="3">
    <source>
        <dbReference type="Google" id="ProtNLM"/>
    </source>
</evidence>
<dbReference type="EMBL" id="JNBR01000217">
    <property type="protein sequence ID" value="OQR95748.1"/>
    <property type="molecule type" value="Genomic_DNA"/>
</dbReference>
<comment type="caution">
    <text evidence="1">The sequence shown here is derived from an EMBL/GenBank/DDBJ whole genome shotgun (WGS) entry which is preliminary data.</text>
</comment>
<protein>
    <recommendedName>
        <fullName evidence="3">PX domain-containing protein</fullName>
    </recommendedName>
</protein>
<evidence type="ECO:0000313" key="2">
    <source>
        <dbReference type="Proteomes" id="UP000243579"/>
    </source>
</evidence>
<accession>A0A1V9ZCN5</accession>
<dbReference type="OrthoDB" id="65616at2759"/>
<sequence length="182" mass="20538">MPATTEPATTEPTRWAHPPVSTSALVHTRVVIQRATVTLPAAASTPRDQDIAFVLRVAHHDAQSTVVRSWPAFQQLQRDLLRALEPGHACHGVCVYLWEDLRHNFDRPSAGTSLGAWWSLQRNVHTKETIQIYLRHFQELLNSLLHVLHVDDVKCPRLRNLTSALCHFLALEPKKRPCKASA</sequence>
<reference evidence="1 2" key="1">
    <citation type="journal article" date="2014" name="Genome Biol. Evol.">
        <title>The secreted proteins of Achlya hypogyna and Thraustotheca clavata identify the ancestral oomycete secretome and reveal gene acquisitions by horizontal gene transfer.</title>
        <authorList>
            <person name="Misner I."/>
            <person name="Blouin N."/>
            <person name="Leonard G."/>
            <person name="Richards T.A."/>
            <person name="Lane C.E."/>
        </authorList>
    </citation>
    <scope>NUCLEOTIDE SEQUENCE [LARGE SCALE GENOMIC DNA]</scope>
    <source>
        <strain evidence="1 2">ATCC 48635</strain>
    </source>
</reference>
<proteinExistence type="predicted"/>